<name>A0A255EH71_9ACTN</name>
<evidence type="ECO:0000313" key="3">
    <source>
        <dbReference type="EMBL" id="OYN90876.1"/>
    </source>
</evidence>
<evidence type="ECO:0000313" key="2">
    <source>
        <dbReference type="EMBL" id="OYN85396.1"/>
    </source>
</evidence>
<evidence type="ECO:0000313" key="5">
    <source>
        <dbReference type="Proteomes" id="UP000216533"/>
    </source>
</evidence>
<feature type="domain" description="Protein-glutamine gamma-glutamyltransferase-like C-terminal" evidence="1">
    <location>
        <begin position="131"/>
        <end position="193"/>
    </location>
</feature>
<dbReference type="AlphaFoldDB" id="A0A255EH71"/>
<dbReference type="Proteomes" id="UP000216300">
    <property type="component" value="Unassembled WGS sequence"/>
</dbReference>
<keyword evidence="4" id="KW-1185">Reference proteome</keyword>
<organism evidence="3 4">
    <name type="scientific">Parenemella sanctibonifatiensis</name>
    <dbReference type="NCBI Taxonomy" id="2016505"/>
    <lineage>
        <taxon>Bacteria</taxon>
        <taxon>Bacillati</taxon>
        <taxon>Actinomycetota</taxon>
        <taxon>Actinomycetes</taxon>
        <taxon>Propionibacteriales</taxon>
        <taxon>Propionibacteriaceae</taxon>
        <taxon>Parenemella</taxon>
    </lineage>
</organism>
<reference evidence="4 5" key="1">
    <citation type="submission" date="2017-07" db="EMBL/GenBank/DDBJ databases">
        <title>Draft whole genome sequences of clinical Proprionibacteriaceae strains.</title>
        <authorList>
            <person name="Bernier A.-M."/>
            <person name="Bernard K."/>
            <person name="Domingo M.-C."/>
        </authorList>
    </citation>
    <scope>NUCLEOTIDE SEQUENCE [LARGE SCALE GENOMIC DNA]</scope>
    <source>
        <strain evidence="3 4">NML 150081</strain>
        <strain evidence="2 5">NML 160184</strain>
    </source>
</reference>
<dbReference type="Proteomes" id="UP000216533">
    <property type="component" value="Unassembled WGS sequence"/>
</dbReference>
<dbReference type="OrthoDB" id="3389322at2"/>
<dbReference type="Pfam" id="PF13559">
    <property type="entry name" value="DUF4129"/>
    <property type="match status" value="1"/>
</dbReference>
<evidence type="ECO:0000313" key="4">
    <source>
        <dbReference type="Proteomes" id="UP000216300"/>
    </source>
</evidence>
<dbReference type="EMBL" id="NMVI01000025">
    <property type="protein sequence ID" value="OYN85396.1"/>
    <property type="molecule type" value="Genomic_DNA"/>
</dbReference>
<dbReference type="RefSeq" id="WP_094451500.1">
    <property type="nucleotide sequence ID" value="NZ_NMVI01000025.1"/>
</dbReference>
<accession>A0A255EH71</accession>
<protein>
    <recommendedName>
        <fullName evidence="1">Protein-glutamine gamma-glutamyltransferase-like C-terminal domain-containing protein</fullName>
    </recommendedName>
</protein>
<gene>
    <name evidence="3" type="ORF">CGZ91_05145</name>
    <name evidence="2" type="ORF">CGZ92_11470</name>
</gene>
<evidence type="ECO:0000259" key="1">
    <source>
        <dbReference type="Pfam" id="PF13559"/>
    </source>
</evidence>
<dbReference type="InterPro" id="IPR025403">
    <property type="entry name" value="TgpA-like_C"/>
</dbReference>
<proteinExistence type="predicted"/>
<accession>A0A255E1M7</accession>
<sequence length="224" mass="24855">MTPVPLEIPVELSREEAQQLAQAELQKGKYTDPWAWFTDLIRWLDRMLNDLLSFTDPTRLEQSSGSVVAWIVIGVLLVGVIILVWRVGIPRLTASRDKVVETEAHLSPVDYRSRAEDAASKGDWIGAVTERFRAMVRDLEDRTLLQRRIGRTATEVATLAGRAVPSQAANLSATATFFNDVLYGDHPADRDAWLWFDGLCQQVETGLSGADLLGVPTEAEGVRP</sequence>
<comment type="caution">
    <text evidence="3">The sequence shown here is derived from an EMBL/GenBank/DDBJ whole genome shotgun (WGS) entry which is preliminary data.</text>
</comment>
<dbReference type="EMBL" id="NMVJ01000006">
    <property type="protein sequence ID" value="OYN90876.1"/>
    <property type="molecule type" value="Genomic_DNA"/>
</dbReference>